<keyword evidence="2" id="KW-1185">Reference proteome</keyword>
<accession>D2VNT7</accession>
<dbReference type="InParanoid" id="D2VNT7"/>
<dbReference type="VEuPathDB" id="AmoebaDB:NAEGRDRAFT_70614"/>
<dbReference type="EMBL" id="GG738885">
    <property type="protein sequence ID" value="EFC41471.1"/>
    <property type="molecule type" value="Genomic_DNA"/>
</dbReference>
<proteinExistence type="predicted"/>
<dbReference type="KEGG" id="ngr:NAEGRDRAFT_70614"/>
<dbReference type="SUPFAM" id="SSF50969">
    <property type="entry name" value="YVTN repeat-like/Quinoprotein amine dehydrogenase"/>
    <property type="match status" value="1"/>
</dbReference>
<organism evidence="2">
    <name type="scientific">Naegleria gruberi</name>
    <name type="common">Amoeba</name>
    <dbReference type="NCBI Taxonomy" id="5762"/>
    <lineage>
        <taxon>Eukaryota</taxon>
        <taxon>Discoba</taxon>
        <taxon>Heterolobosea</taxon>
        <taxon>Tetramitia</taxon>
        <taxon>Eutetramitia</taxon>
        <taxon>Vahlkampfiidae</taxon>
        <taxon>Naegleria</taxon>
    </lineage>
</organism>
<dbReference type="RefSeq" id="XP_002674215.1">
    <property type="nucleotide sequence ID" value="XM_002674169.1"/>
</dbReference>
<dbReference type="InterPro" id="IPR011044">
    <property type="entry name" value="Quino_amine_DH_bsu"/>
</dbReference>
<protein>
    <submittedName>
        <fullName evidence="1">Predicted protein</fullName>
    </submittedName>
</protein>
<dbReference type="Proteomes" id="UP000006671">
    <property type="component" value="Unassembled WGS sequence"/>
</dbReference>
<sequence>MFTHQADEEDYCVVELIDFLRGRNEHSPLIGMLKQKLRSPKRIAFSNKFEEFKCINCTCDVYDVRISRACSVIVAVTGEYFLFIDYETLEPKGRVATESFYFELEEDYDQCGNDALLLFYDKEISKYDLKQFIEEKGCKPLWTYSNEIGYDTSEPINVMVLDGKKAVVFNSQNSMGFLDAKNGTLLDYTIKLEGAISGCFEADRKKPNTLYIFLKEMIKFEYENGDWKRTSFSVNIRSVDGLCMDRESGVLYFSGYCDGKCYISAYTTSGDLIAMHSVNCAGICIDERTGLMYLADGNKISILR</sequence>
<gene>
    <name evidence="1" type="ORF">NAEGRDRAFT_70614</name>
</gene>
<name>D2VNT7_NAEGR</name>
<dbReference type="AlphaFoldDB" id="D2VNT7"/>
<reference evidence="1 2" key="1">
    <citation type="journal article" date="2010" name="Cell">
        <title>The genome of Naegleria gruberi illuminates early eukaryotic versatility.</title>
        <authorList>
            <person name="Fritz-Laylin L.K."/>
            <person name="Prochnik S.E."/>
            <person name="Ginger M.L."/>
            <person name="Dacks J.B."/>
            <person name="Carpenter M.L."/>
            <person name="Field M.C."/>
            <person name="Kuo A."/>
            <person name="Paredez A."/>
            <person name="Chapman J."/>
            <person name="Pham J."/>
            <person name="Shu S."/>
            <person name="Neupane R."/>
            <person name="Cipriano M."/>
            <person name="Mancuso J."/>
            <person name="Tu H."/>
            <person name="Salamov A."/>
            <person name="Lindquist E."/>
            <person name="Shapiro H."/>
            <person name="Lucas S."/>
            <person name="Grigoriev I.V."/>
            <person name="Cande W.Z."/>
            <person name="Fulton C."/>
            <person name="Rokhsar D.S."/>
            <person name="Dawson S.C."/>
        </authorList>
    </citation>
    <scope>NUCLEOTIDE SEQUENCE [LARGE SCALE GENOMIC DNA]</scope>
    <source>
        <strain evidence="1 2">NEG-M</strain>
    </source>
</reference>
<evidence type="ECO:0000313" key="1">
    <source>
        <dbReference type="EMBL" id="EFC41471.1"/>
    </source>
</evidence>
<dbReference type="GeneID" id="8862425"/>
<evidence type="ECO:0000313" key="2">
    <source>
        <dbReference type="Proteomes" id="UP000006671"/>
    </source>
</evidence>